<gene>
    <name evidence="4" type="ORF">NAEGRDRAFT_62575</name>
</gene>
<dbReference type="OMA" id="NHDYEVY"/>
<dbReference type="OrthoDB" id="17780at2759"/>
<evidence type="ECO:0000259" key="3">
    <source>
        <dbReference type="Pfam" id="PF00149"/>
    </source>
</evidence>
<reference evidence="4 5" key="1">
    <citation type="journal article" date="2010" name="Cell">
        <title>The genome of Naegleria gruberi illuminates early eukaryotic versatility.</title>
        <authorList>
            <person name="Fritz-Laylin L.K."/>
            <person name="Prochnik S.E."/>
            <person name="Ginger M.L."/>
            <person name="Dacks J.B."/>
            <person name="Carpenter M.L."/>
            <person name="Field M.C."/>
            <person name="Kuo A."/>
            <person name="Paredez A."/>
            <person name="Chapman J."/>
            <person name="Pham J."/>
            <person name="Shu S."/>
            <person name="Neupane R."/>
            <person name="Cipriano M."/>
            <person name="Mancuso J."/>
            <person name="Tu H."/>
            <person name="Salamov A."/>
            <person name="Lindquist E."/>
            <person name="Shapiro H."/>
            <person name="Lucas S."/>
            <person name="Grigoriev I.V."/>
            <person name="Cande W.Z."/>
            <person name="Fulton C."/>
            <person name="Rokhsar D.S."/>
            <person name="Dawson S.C."/>
        </authorList>
    </citation>
    <scope>NUCLEOTIDE SEQUENCE [LARGE SCALE GENOMIC DNA]</scope>
    <source>
        <strain evidence="4 5">NEG-M</strain>
    </source>
</reference>
<dbReference type="RefSeq" id="XP_002681908.1">
    <property type="nucleotide sequence ID" value="XM_002681862.1"/>
</dbReference>
<evidence type="ECO:0000256" key="2">
    <source>
        <dbReference type="SAM" id="SignalP"/>
    </source>
</evidence>
<sequence length="455" mass="51393">MDILGLNLIVLIVSIHSFYISLKSPTFCKEVVHLDLTANREDCGDQVKELESKIEIHQDESKILRVFQLTDVHLGPFMSKQKLFTLCEKIAKDPRIDLVLITGDMETFDCAEDMNGLKEALTPLKEISNRVVACLGNHDYEVYEKVKEAYRENNIPLLEDEEMLVTIPRWSKLLNKTVQVQVVGSLFSYNHDQAANMTDALFKKYPRKAADVKRIFLIHNPAMLSCIPLADSCDIVFSGHLHGGQIRVGWKRRWTIVKFAQKLLKLLGREKRFFRVPFPDQGLYGRGMIRLYSHRGTGHYGFPFVVQSEIKSEKNDEKCSASLVSDLMLTYSILLIISAVGAVCHFLAASTDQCLFHLSESSTPNKAKPCYSLSQCCFSVIGVAAIGVLIAMTVYLYKDSCKDLRGTMYQLASPYVITQYVAFFIFNLCSVCIMSCIQCCGIFGVTMSDSRFEKV</sequence>
<evidence type="ECO:0000313" key="5">
    <source>
        <dbReference type="Proteomes" id="UP000006671"/>
    </source>
</evidence>
<dbReference type="GeneID" id="8855166"/>
<organism evidence="5">
    <name type="scientific">Naegleria gruberi</name>
    <name type="common">Amoeba</name>
    <dbReference type="NCBI Taxonomy" id="5762"/>
    <lineage>
        <taxon>Eukaryota</taxon>
        <taxon>Discoba</taxon>
        <taxon>Heterolobosea</taxon>
        <taxon>Tetramitia</taxon>
        <taxon>Eutetramitia</taxon>
        <taxon>Vahlkampfiidae</taxon>
        <taxon>Naegleria</taxon>
    </lineage>
</organism>
<evidence type="ECO:0000313" key="4">
    <source>
        <dbReference type="EMBL" id="EFC49164.1"/>
    </source>
</evidence>
<dbReference type="EMBL" id="GG738848">
    <property type="protein sequence ID" value="EFC49164.1"/>
    <property type="molecule type" value="Genomic_DNA"/>
</dbReference>
<dbReference type="PANTHER" id="PTHR31302:SF21">
    <property type="entry name" value="CALCINEURIN-LIKE PHOSPHOESTERASE DOMAIN-CONTAINING PROTEIN"/>
    <property type="match status" value="1"/>
</dbReference>
<feature type="domain" description="Calcineurin-like phosphoesterase" evidence="3">
    <location>
        <begin position="64"/>
        <end position="243"/>
    </location>
</feature>
<keyword evidence="5" id="KW-1185">Reference proteome</keyword>
<dbReference type="VEuPathDB" id="AmoebaDB:NAEGRDRAFT_62575"/>
<protein>
    <submittedName>
        <fullName evidence="4">Predicted protein</fullName>
    </submittedName>
</protein>
<dbReference type="eggNOG" id="ENOG502S4MB">
    <property type="taxonomic scope" value="Eukaryota"/>
</dbReference>
<feature type="signal peptide" evidence="2">
    <location>
        <begin position="1"/>
        <end position="17"/>
    </location>
</feature>
<dbReference type="Gene3D" id="3.60.21.10">
    <property type="match status" value="1"/>
</dbReference>
<dbReference type="SUPFAM" id="SSF56300">
    <property type="entry name" value="Metallo-dependent phosphatases"/>
    <property type="match status" value="1"/>
</dbReference>
<dbReference type="InParanoid" id="D2V1G9"/>
<feature type="transmembrane region" description="Helical" evidence="1">
    <location>
        <begin position="370"/>
        <end position="397"/>
    </location>
</feature>
<keyword evidence="2" id="KW-0732">Signal</keyword>
<dbReference type="InterPro" id="IPR029052">
    <property type="entry name" value="Metallo-depent_PP-like"/>
</dbReference>
<keyword evidence="1" id="KW-1133">Transmembrane helix</keyword>
<keyword evidence="1" id="KW-0472">Membrane</keyword>
<dbReference type="Pfam" id="PF00149">
    <property type="entry name" value="Metallophos"/>
    <property type="match status" value="1"/>
</dbReference>
<accession>D2V1G9</accession>
<dbReference type="GO" id="GO:0016787">
    <property type="term" value="F:hydrolase activity"/>
    <property type="evidence" value="ECO:0007669"/>
    <property type="project" value="InterPro"/>
</dbReference>
<dbReference type="InterPro" id="IPR004843">
    <property type="entry name" value="Calcineurin-like_PHP"/>
</dbReference>
<dbReference type="PANTHER" id="PTHR31302">
    <property type="entry name" value="TRANSMEMBRANE PROTEIN WITH METALLOPHOSPHOESTERASE DOMAIN-RELATED"/>
    <property type="match status" value="1"/>
</dbReference>
<name>D2V1G9_NAEGR</name>
<proteinExistence type="predicted"/>
<dbReference type="Proteomes" id="UP000006671">
    <property type="component" value="Unassembled WGS sequence"/>
</dbReference>
<keyword evidence="1" id="KW-0812">Transmembrane</keyword>
<feature type="chain" id="PRO_5003038391" evidence="2">
    <location>
        <begin position="18"/>
        <end position="455"/>
    </location>
</feature>
<dbReference type="KEGG" id="ngr:NAEGRDRAFT_62575"/>
<feature type="transmembrane region" description="Helical" evidence="1">
    <location>
        <begin position="328"/>
        <end position="349"/>
    </location>
</feature>
<evidence type="ECO:0000256" key="1">
    <source>
        <dbReference type="SAM" id="Phobius"/>
    </source>
</evidence>
<dbReference type="InterPro" id="IPR051158">
    <property type="entry name" value="Metallophosphoesterase_sf"/>
</dbReference>
<dbReference type="AlphaFoldDB" id="D2V1G9"/>
<feature type="transmembrane region" description="Helical" evidence="1">
    <location>
        <begin position="417"/>
        <end position="445"/>
    </location>
</feature>